<dbReference type="InterPro" id="IPR002347">
    <property type="entry name" value="SDR_fam"/>
</dbReference>
<sequence length="303" mass="32549">MSHDEHTPGKTIVITGSSDGIGRAAARDLAARGHHVVIVGRSPEKTAAVARELDCPSYLTDFARLDSVRELAGRLGTDLPRIDVLVNNAGGVFGPGRDVTVDGHEKTFQVDYLAPFLLTGMLLDQLVADRATVINTSSVANRLFGHVDLDDLESSRGPFDARRAYGTAKLEQILFTRELHRRYRAHGLASAAFHPGIIGSNFASAPGSALGRIYQNPLAKRLLGSPESGARTLVWLAENCPSPACPSGGYFARRRTARPAGQALDAAMARELWERSVRLSGLDHVLPKRHDTDATARTDGADA</sequence>
<dbReference type="OrthoDB" id="3237043at2"/>
<dbReference type="EMBL" id="WBJZ01000009">
    <property type="protein sequence ID" value="KAB1657249.1"/>
    <property type="molecule type" value="Genomic_DNA"/>
</dbReference>
<dbReference type="AlphaFoldDB" id="A0A7J5BUN0"/>
<accession>A0A7J5BUN0</accession>
<dbReference type="SUPFAM" id="SSF51735">
    <property type="entry name" value="NAD(P)-binding Rossmann-fold domains"/>
    <property type="match status" value="1"/>
</dbReference>
<organism evidence="2 3">
    <name type="scientific">Pseudoclavibacter chungangensis</name>
    <dbReference type="NCBI Taxonomy" id="587635"/>
    <lineage>
        <taxon>Bacteria</taxon>
        <taxon>Bacillati</taxon>
        <taxon>Actinomycetota</taxon>
        <taxon>Actinomycetes</taxon>
        <taxon>Micrococcales</taxon>
        <taxon>Microbacteriaceae</taxon>
        <taxon>Pseudoclavibacter</taxon>
    </lineage>
</organism>
<dbReference type="RefSeq" id="WP_158040415.1">
    <property type="nucleotide sequence ID" value="NZ_JACCFV010000001.1"/>
</dbReference>
<name>A0A7J5BUN0_9MICO</name>
<evidence type="ECO:0000313" key="2">
    <source>
        <dbReference type="EMBL" id="KAB1657249.1"/>
    </source>
</evidence>
<dbReference type="InterPro" id="IPR036291">
    <property type="entry name" value="NAD(P)-bd_dom_sf"/>
</dbReference>
<dbReference type="GO" id="GO:0016491">
    <property type="term" value="F:oxidoreductase activity"/>
    <property type="evidence" value="ECO:0007669"/>
    <property type="project" value="UniProtKB-KW"/>
</dbReference>
<protein>
    <submittedName>
        <fullName evidence="2">SDR family NAD(P)-dependent oxidoreductase</fullName>
    </submittedName>
</protein>
<dbReference type="Pfam" id="PF00106">
    <property type="entry name" value="adh_short"/>
    <property type="match status" value="1"/>
</dbReference>
<reference evidence="2 3" key="1">
    <citation type="submission" date="2019-09" db="EMBL/GenBank/DDBJ databases">
        <title>Phylogeny of genus Pseudoclavibacter and closely related genus.</title>
        <authorList>
            <person name="Li Y."/>
        </authorList>
    </citation>
    <scope>NUCLEOTIDE SEQUENCE [LARGE SCALE GENOMIC DNA]</scope>
    <source>
        <strain evidence="2 3">DSM 23821</strain>
    </source>
</reference>
<gene>
    <name evidence="2" type="ORF">F8O01_08360</name>
</gene>
<dbReference type="PRINTS" id="PR00081">
    <property type="entry name" value="GDHRDH"/>
</dbReference>
<dbReference type="Gene3D" id="3.40.50.720">
    <property type="entry name" value="NAD(P)-binding Rossmann-like Domain"/>
    <property type="match status" value="1"/>
</dbReference>
<dbReference type="PANTHER" id="PTHR43157">
    <property type="entry name" value="PHOSPHATIDYLINOSITOL-GLYCAN BIOSYNTHESIS CLASS F PROTEIN-RELATED"/>
    <property type="match status" value="1"/>
</dbReference>
<dbReference type="Proteomes" id="UP000467240">
    <property type="component" value="Unassembled WGS sequence"/>
</dbReference>
<keyword evidence="1" id="KW-0560">Oxidoreductase</keyword>
<comment type="caution">
    <text evidence="2">The sequence shown here is derived from an EMBL/GenBank/DDBJ whole genome shotgun (WGS) entry which is preliminary data.</text>
</comment>
<dbReference type="PANTHER" id="PTHR43157:SF31">
    <property type="entry name" value="PHOSPHATIDYLINOSITOL-GLYCAN BIOSYNTHESIS CLASS F PROTEIN"/>
    <property type="match status" value="1"/>
</dbReference>
<evidence type="ECO:0000313" key="3">
    <source>
        <dbReference type="Proteomes" id="UP000467240"/>
    </source>
</evidence>
<proteinExistence type="predicted"/>
<keyword evidence="3" id="KW-1185">Reference proteome</keyword>
<evidence type="ECO:0000256" key="1">
    <source>
        <dbReference type="ARBA" id="ARBA00023002"/>
    </source>
</evidence>